<sequence>MRSRTQPDGTPRLGLLRWVGPGLIGLLTLAIALSQPPLFEHWPNEGSVTFPMMYPGVFGFWIMLFYSPFLIGLLASLIGAFRAIAAASHRAEFRALMDLGAPRRGLVRHQTRLGLIHGAFAALSGSGLGVAMTQSAAGLGGQFNSTTLWMLLTIVGLTVAATTLAYWVVARWITRGTGRAPSVYDVDAAMGVTSGPAPQSRLRRFAVPLALAAFVVVSAFVTPRLESSSSVPSGLLSAWILAYGLVLGVGLPVLVVWAGARAATWLSGLAGKALLHGGNAARIAGDGLTRPAPARAVAIGAVGLVLGGTLAIGVILNAMGARNEAGATLTPVRVISTAGLPNLNLGTAPAPAIGWEQQGLDPTLVANLQADDRIVVVTADMLTARVASVDPAIVINPHTTTYLAVSAKDLDKVSKGAARALYFDGAVAMGGGANPSVLTIGAASAEVTTPLVAGPFSALPREWAEREFGTGVTSAVLLYDAPGGSVTTAIADYDLTGLHVQDLGGRGASSGPLNRTGVLAVSGTLLMLAVGLVVALSLSVQKTRGHDYATMSALGASRGALRWGTAIESAVVTSAGATMGVVLGAASGLWLAVSGDRVPWSLAWKGITFDIDHAPWGTVTFLALASIAAAAVASVIARARLERLTPTEQLREAIKEGVS</sequence>
<feature type="transmembrane region" description="Helical" evidence="6">
    <location>
        <begin position="148"/>
        <end position="169"/>
    </location>
</feature>
<dbReference type="RefSeq" id="WP_062074846.1">
    <property type="nucleotide sequence ID" value="NZ_BBRC01000004.1"/>
</dbReference>
<feature type="transmembrane region" description="Helical" evidence="6">
    <location>
        <begin position="613"/>
        <end position="637"/>
    </location>
</feature>
<evidence type="ECO:0000313" key="8">
    <source>
        <dbReference type="EMBL" id="NYI40165.1"/>
    </source>
</evidence>
<keyword evidence="5 6" id="KW-0472">Membrane</keyword>
<dbReference type="GO" id="GO:0005886">
    <property type="term" value="C:plasma membrane"/>
    <property type="evidence" value="ECO:0007669"/>
    <property type="project" value="UniProtKB-SubCell"/>
</dbReference>
<protein>
    <recommendedName>
        <fullName evidence="7">ABC3 transporter permease C-terminal domain-containing protein</fullName>
    </recommendedName>
</protein>
<evidence type="ECO:0000256" key="5">
    <source>
        <dbReference type="ARBA" id="ARBA00023136"/>
    </source>
</evidence>
<comment type="subcellular location">
    <subcellularLocation>
        <location evidence="1">Cell membrane</location>
        <topology evidence="1">Multi-pass membrane protein</topology>
    </subcellularLocation>
</comment>
<feature type="transmembrane region" description="Helical" evidence="6">
    <location>
        <begin position="237"/>
        <end position="260"/>
    </location>
</feature>
<name>A0A7Y9Z9U6_9MICO</name>
<gene>
    <name evidence="8" type="ORF">BKA03_000284</name>
</gene>
<reference evidence="8 9" key="1">
    <citation type="submission" date="2020-07" db="EMBL/GenBank/DDBJ databases">
        <title>Sequencing the genomes of 1000 actinobacteria strains.</title>
        <authorList>
            <person name="Klenk H.-P."/>
        </authorList>
    </citation>
    <scope>NUCLEOTIDE SEQUENCE [LARGE SCALE GENOMIC DNA]</scope>
    <source>
        <strain evidence="8 9">DSM 19970</strain>
    </source>
</reference>
<dbReference type="OrthoDB" id="5150394at2"/>
<keyword evidence="4 6" id="KW-1133">Transmembrane helix</keyword>
<dbReference type="InterPro" id="IPR003838">
    <property type="entry name" value="ABC3_permease_C"/>
</dbReference>
<feature type="transmembrane region" description="Helical" evidence="6">
    <location>
        <begin position="296"/>
        <end position="316"/>
    </location>
</feature>
<organism evidence="8 9">
    <name type="scientific">Demequina lutea</name>
    <dbReference type="NCBI Taxonomy" id="431489"/>
    <lineage>
        <taxon>Bacteria</taxon>
        <taxon>Bacillati</taxon>
        <taxon>Actinomycetota</taxon>
        <taxon>Actinomycetes</taxon>
        <taxon>Micrococcales</taxon>
        <taxon>Demequinaceae</taxon>
        <taxon>Demequina</taxon>
    </lineage>
</organism>
<dbReference type="Proteomes" id="UP000547973">
    <property type="component" value="Unassembled WGS sequence"/>
</dbReference>
<evidence type="ECO:0000313" key="9">
    <source>
        <dbReference type="Proteomes" id="UP000547973"/>
    </source>
</evidence>
<evidence type="ECO:0000256" key="3">
    <source>
        <dbReference type="ARBA" id="ARBA00022692"/>
    </source>
</evidence>
<feature type="transmembrane region" description="Helical" evidence="6">
    <location>
        <begin position="12"/>
        <end position="33"/>
    </location>
</feature>
<evidence type="ECO:0000259" key="7">
    <source>
        <dbReference type="Pfam" id="PF02687"/>
    </source>
</evidence>
<feature type="transmembrane region" description="Helical" evidence="6">
    <location>
        <begin position="205"/>
        <end position="225"/>
    </location>
</feature>
<dbReference type="EMBL" id="JACBZO010000001">
    <property type="protein sequence ID" value="NYI40165.1"/>
    <property type="molecule type" value="Genomic_DNA"/>
</dbReference>
<proteinExistence type="predicted"/>
<dbReference type="AlphaFoldDB" id="A0A7Y9Z9U6"/>
<evidence type="ECO:0000256" key="4">
    <source>
        <dbReference type="ARBA" id="ARBA00022989"/>
    </source>
</evidence>
<comment type="caution">
    <text evidence="8">The sequence shown here is derived from an EMBL/GenBank/DDBJ whole genome shotgun (WGS) entry which is preliminary data.</text>
</comment>
<keyword evidence="3 6" id="KW-0812">Transmembrane</keyword>
<feature type="domain" description="ABC3 transporter permease C-terminal" evidence="7">
    <location>
        <begin position="521"/>
        <end position="641"/>
    </location>
</feature>
<feature type="transmembrane region" description="Helical" evidence="6">
    <location>
        <begin position="53"/>
        <end position="81"/>
    </location>
</feature>
<evidence type="ECO:0000256" key="2">
    <source>
        <dbReference type="ARBA" id="ARBA00022475"/>
    </source>
</evidence>
<keyword evidence="2" id="KW-1003">Cell membrane</keyword>
<evidence type="ECO:0000256" key="1">
    <source>
        <dbReference type="ARBA" id="ARBA00004651"/>
    </source>
</evidence>
<keyword evidence="9" id="KW-1185">Reference proteome</keyword>
<feature type="transmembrane region" description="Helical" evidence="6">
    <location>
        <begin position="518"/>
        <end position="540"/>
    </location>
</feature>
<evidence type="ECO:0000256" key="6">
    <source>
        <dbReference type="SAM" id="Phobius"/>
    </source>
</evidence>
<accession>A0A7Y9Z9U6</accession>
<feature type="transmembrane region" description="Helical" evidence="6">
    <location>
        <begin position="560"/>
        <end position="593"/>
    </location>
</feature>
<dbReference type="Pfam" id="PF02687">
    <property type="entry name" value="FtsX"/>
    <property type="match status" value="1"/>
</dbReference>
<feature type="transmembrane region" description="Helical" evidence="6">
    <location>
        <begin position="113"/>
        <end position="136"/>
    </location>
</feature>